<name>X0XMC2_9ZZZZ</name>
<evidence type="ECO:0000313" key="1">
    <source>
        <dbReference type="EMBL" id="GAG37813.1"/>
    </source>
</evidence>
<feature type="non-terminal residue" evidence="1">
    <location>
        <position position="1"/>
    </location>
</feature>
<dbReference type="AlphaFoldDB" id="X0XMC2"/>
<protein>
    <submittedName>
        <fullName evidence="1">Uncharacterized protein</fullName>
    </submittedName>
</protein>
<sequence>YFITWNVLMNSAEGKYGITTAQDNPRTIAYLRQCVRETVLTYPLLAGIGVTAGENMKNRNDEYDREKWLWKTYGLGIMDAKKQQPGREVRFIHRVWNTGLGKIMGDFAANYPDPFDISFKYARAHMYSSTKPPFCKSLLKEMEQYEVKCWWNLRNDDIFNFRWGDPEYVREFLSNLPQKTAGYYMGSDGYVWAREFTSLEPETPRALEIEKHWYKFMLWGRLGYDLDWKRESIERILLWA</sequence>
<reference evidence="1" key="1">
    <citation type="journal article" date="2014" name="Front. Microbiol.">
        <title>High frequency of phylogenetically diverse reductive dehalogenase-homologous genes in deep subseafloor sedimentary metagenomes.</title>
        <authorList>
            <person name="Kawai M."/>
            <person name="Futagami T."/>
            <person name="Toyoda A."/>
            <person name="Takaki Y."/>
            <person name="Nishi S."/>
            <person name="Hori S."/>
            <person name="Arai W."/>
            <person name="Tsubouchi T."/>
            <person name="Morono Y."/>
            <person name="Uchiyama I."/>
            <person name="Ito T."/>
            <person name="Fujiyama A."/>
            <person name="Inagaki F."/>
            <person name="Takami H."/>
        </authorList>
    </citation>
    <scope>NUCLEOTIDE SEQUENCE</scope>
    <source>
        <strain evidence="1">Expedition CK06-06</strain>
    </source>
</reference>
<accession>X0XMC2</accession>
<organism evidence="1">
    <name type="scientific">marine sediment metagenome</name>
    <dbReference type="NCBI Taxonomy" id="412755"/>
    <lineage>
        <taxon>unclassified sequences</taxon>
        <taxon>metagenomes</taxon>
        <taxon>ecological metagenomes</taxon>
    </lineage>
</organism>
<gene>
    <name evidence="1" type="ORF">S01H1_74554</name>
</gene>
<proteinExistence type="predicted"/>
<comment type="caution">
    <text evidence="1">The sequence shown here is derived from an EMBL/GenBank/DDBJ whole genome shotgun (WGS) entry which is preliminary data.</text>
</comment>
<feature type="non-terminal residue" evidence="1">
    <location>
        <position position="240"/>
    </location>
</feature>
<dbReference type="EMBL" id="BARS01049887">
    <property type="protein sequence ID" value="GAG37813.1"/>
    <property type="molecule type" value="Genomic_DNA"/>
</dbReference>